<organism evidence="4 5">
    <name type="scientific">Wallemia mellicola (strain ATCC MYA-4683 / CBS 633.66)</name>
    <name type="common">Wallemia sebi (CBS 633.66)</name>
    <dbReference type="NCBI Taxonomy" id="671144"/>
    <lineage>
        <taxon>Eukaryota</taxon>
        <taxon>Fungi</taxon>
        <taxon>Dikarya</taxon>
        <taxon>Basidiomycota</taxon>
        <taxon>Wallemiomycotina</taxon>
        <taxon>Wallemiomycetes</taxon>
        <taxon>Wallemiales</taxon>
        <taxon>Wallemiaceae</taxon>
        <taxon>Wallemia</taxon>
    </lineage>
</organism>
<dbReference type="EMBL" id="JH668256">
    <property type="protein sequence ID" value="EIM19161.1"/>
    <property type="molecule type" value="Genomic_DNA"/>
</dbReference>
<dbReference type="HOGENOM" id="CLU_1190673_0_0_1"/>
<feature type="transmembrane region" description="Helical" evidence="2">
    <location>
        <begin position="186"/>
        <end position="209"/>
    </location>
</feature>
<evidence type="ECO:0000256" key="1">
    <source>
        <dbReference type="SAM" id="MobiDB-lite"/>
    </source>
</evidence>
<name>I4Y5B9_WALMC</name>
<feature type="chain" id="PRO_5003698548" description="Protein BIG1" evidence="3">
    <location>
        <begin position="20"/>
        <end position="236"/>
    </location>
</feature>
<keyword evidence="3" id="KW-0732">Signal</keyword>
<dbReference type="KEGG" id="wse:WALSEDRAFT_70816"/>
<protein>
    <recommendedName>
        <fullName evidence="6">Protein BIG1</fullName>
    </recommendedName>
</protein>
<dbReference type="OMA" id="KHGDWLA"/>
<reference evidence="4 5" key="1">
    <citation type="journal article" date="2012" name="Fungal Genet. Biol.">
        <title>The genome of the xerotolerant mold Wallemia sebi reveals adaptations to osmotic stress and suggests cryptic sexual reproduction.</title>
        <authorList>
            <person name="Padamsee M."/>
            <person name="Kumar T.K.A."/>
            <person name="Riley R."/>
            <person name="Binder M."/>
            <person name="Boyd A."/>
            <person name="Calvo A.M."/>
            <person name="Furukawa K."/>
            <person name="Hesse C."/>
            <person name="Hohmann S."/>
            <person name="James T.Y."/>
            <person name="LaButti K."/>
            <person name="Lapidus A."/>
            <person name="Lindquist E."/>
            <person name="Lucas S."/>
            <person name="Miller K."/>
            <person name="Shantappa S."/>
            <person name="Grigoriev I.V."/>
            <person name="Hibbett D.S."/>
            <person name="McLaughlin D.J."/>
            <person name="Spatafora J.W."/>
            <person name="Aime M.C."/>
        </authorList>
    </citation>
    <scope>NUCLEOTIDE SEQUENCE [LARGE SCALE GENOMIC DNA]</scope>
    <source>
        <strain evidence="5">ATCC MYA-4683 / CBS 633.66</strain>
    </source>
</reference>
<evidence type="ECO:0000313" key="4">
    <source>
        <dbReference type="EMBL" id="EIM19161.1"/>
    </source>
</evidence>
<keyword evidence="2" id="KW-1133">Transmembrane helix</keyword>
<accession>I4Y5B9</accession>
<keyword evidence="5" id="KW-1185">Reference proteome</keyword>
<evidence type="ECO:0008006" key="6">
    <source>
        <dbReference type="Google" id="ProtNLM"/>
    </source>
</evidence>
<dbReference type="RefSeq" id="XP_006960783.1">
    <property type="nucleotide sequence ID" value="XM_006960721.1"/>
</dbReference>
<dbReference type="AlphaFoldDB" id="I4Y5B9"/>
<feature type="compositionally biased region" description="Polar residues" evidence="1">
    <location>
        <begin position="217"/>
        <end position="230"/>
    </location>
</feature>
<feature type="region of interest" description="Disordered" evidence="1">
    <location>
        <begin position="217"/>
        <end position="236"/>
    </location>
</feature>
<proteinExistence type="predicted"/>
<dbReference type="Proteomes" id="UP000005242">
    <property type="component" value="Unassembled WGS sequence"/>
</dbReference>
<keyword evidence="2" id="KW-0812">Transmembrane</keyword>
<dbReference type="InParanoid" id="I4Y5B9"/>
<feature type="signal peptide" evidence="3">
    <location>
        <begin position="1"/>
        <end position="19"/>
    </location>
</feature>
<keyword evidence="2" id="KW-0472">Membrane</keyword>
<dbReference type="GeneID" id="18475790"/>
<evidence type="ECO:0000313" key="5">
    <source>
        <dbReference type="Proteomes" id="UP000005242"/>
    </source>
</evidence>
<evidence type="ECO:0000256" key="2">
    <source>
        <dbReference type="SAM" id="Phobius"/>
    </source>
</evidence>
<evidence type="ECO:0000256" key="3">
    <source>
        <dbReference type="SAM" id="SignalP"/>
    </source>
</evidence>
<sequence>MRLDLSIVAAGLLASTCQAGSPFFIASTEASSGIDRMRNPISSNDIKQLSKNDLCDLDTVVVIEQPTLQESDLQRFTSQFAFYESSYSISDALSQPSDVAQLISRTCKSKVHNYKENDSVSSDKKSVINVKGTAKTLDGLSESKRKEYINKLLHKLPLSTIQTRFPNHALIITSPAIGFNYFTTPLLSALFISFGILTPILIFAIKALLAISPTPKQSNTTLAQMPPSSLTEKKNK</sequence>
<gene>
    <name evidence="4" type="ORF">WALSEDRAFT_70816</name>
</gene>